<name>A0A6A6QPE4_9PEZI</name>
<feature type="compositionally biased region" description="Polar residues" evidence="1">
    <location>
        <begin position="1"/>
        <end position="13"/>
    </location>
</feature>
<feature type="compositionally biased region" description="Polar residues" evidence="1">
    <location>
        <begin position="55"/>
        <end position="73"/>
    </location>
</feature>
<organism evidence="2 3">
    <name type="scientific">Lophium mytilinum</name>
    <dbReference type="NCBI Taxonomy" id="390894"/>
    <lineage>
        <taxon>Eukaryota</taxon>
        <taxon>Fungi</taxon>
        <taxon>Dikarya</taxon>
        <taxon>Ascomycota</taxon>
        <taxon>Pezizomycotina</taxon>
        <taxon>Dothideomycetes</taxon>
        <taxon>Pleosporomycetidae</taxon>
        <taxon>Mytilinidiales</taxon>
        <taxon>Mytilinidiaceae</taxon>
        <taxon>Lophium</taxon>
    </lineage>
</organism>
<keyword evidence="3" id="KW-1185">Reference proteome</keyword>
<sequence>MPVTTIFSPQSSAARIHGRAHHQTQRWPSPQLPPPDHSLHVSFSMFSLDPPPRPTTNSIRIQPDQSMPVSNGSFRTGAPTLHLVLEIQELGGAYILTVEEIFGGLE</sequence>
<dbReference type="Proteomes" id="UP000799750">
    <property type="component" value="Unassembled WGS sequence"/>
</dbReference>
<gene>
    <name evidence="2" type="ORF">BU16DRAFT_582901</name>
</gene>
<protein>
    <submittedName>
        <fullName evidence="2">Uncharacterized protein</fullName>
    </submittedName>
</protein>
<reference evidence="2" key="1">
    <citation type="journal article" date="2020" name="Stud. Mycol.">
        <title>101 Dothideomycetes genomes: a test case for predicting lifestyles and emergence of pathogens.</title>
        <authorList>
            <person name="Haridas S."/>
            <person name="Albert R."/>
            <person name="Binder M."/>
            <person name="Bloem J."/>
            <person name="Labutti K."/>
            <person name="Salamov A."/>
            <person name="Andreopoulos B."/>
            <person name="Baker S."/>
            <person name="Barry K."/>
            <person name="Bills G."/>
            <person name="Bluhm B."/>
            <person name="Cannon C."/>
            <person name="Castanera R."/>
            <person name="Culley D."/>
            <person name="Daum C."/>
            <person name="Ezra D."/>
            <person name="Gonzalez J."/>
            <person name="Henrissat B."/>
            <person name="Kuo A."/>
            <person name="Liang C."/>
            <person name="Lipzen A."/>
            <person name="Lutzoni F."/>
            <person name="Magnuson J."/>
            <person name="Mondo S."/>
            <person name="Nolan M."/>
            <person name="Ohm R."/>
            <person name="Pangilinan J."/>
            <person name="Park H.-J."/>
            <person name="Ramirez L."/>
            <person name="Alfaro M."/>
            <person name="Sun H."/>
            <person name="Tritt A."/>
            <person name="Yoshinaga Y."/>
            <person name="Zwiers L.-H."/>
            <person name="Turgeon B."/>
            <person name="Goodwin S."/>
            <person name="Spatafora J."/>
            <person name="Crous P."/>
            <person name="Grigoriev I."/>
        </authorList>
    </citation>
    <scope>NUCLEOTIDE SEQUENCE</scope>
    <source>
        <strain evidence="2">CBS 269.34</strain>
    </source>
</reference>
<dbReference type="EMBL" id="MU004191">
    <property type="protein sequence ID" value="KAF2493870.1"/>
    <property type="molecule type" value="Genomic_DNA"/>
</dbReference>
<accession>A0A6A6QPE4</accession>
<evidence type="ECO:0000313" key="3">
    <source>
        <dbReference type="Proteomes" id="UP000799750"/>
    </source>
</evidence>
<proteinExistence type="predicted"/>
<evidence type="ECO:0000256" key="1">
    <source>
        <dbReference type="SAM" id="MobiDB-lite"/>
    </source>
</evidence>
<dbReference type="AlphaFoldDB" id="A0A6A6QPE4"/>
<feature type="region of interest" description="Disordered" evidence="1">
    <location>
        <begin position="1"/>
        <end position="73"/>
    </location>
</feature>
<evidence type="ECO:0000313" key="2">
    <source>
        <dbReference type="EMBL" id="KAF2493870.1"/>
    </source>
</evidence>